<dbReference type="RefSeq" id="WP_071636907.1">
    <property type="nucleotide sequence ID" value="NZ_MLFK01000007.1"/>
</dbReference>
<comment type="caution">
    <text evidence="2">The sequence shown here is derived from an EMBL/GenBank/DDBJ whole genome shotgun (WGS) entry which is preliminary data.</text>
</comment>
<evidence type="ECO:0000256" key="1">
    <source>
        <dbReference type="SAM" id="Coils"/>
    </source>
</evidence>
<evidence type="ECO:0000313" key="2">
    <source>
        <dbReference type="EMBL" id="OIV41348.1"/>
    </source>
</evidence>
<feature type="coiled-coil region" evidence="1">
    <location>
        <begin position="86"/>
        <end position="120"/>
    </location>
</feature>
<keyword evidence="3" id="KW-1185">Reference proteome</keyword>
<reference evidence="2 3" key="1">
    <citation type="submission" date="2016-10" db="EMBL/GenBank/DDBJ databases">
        <title>Draft Genome Sequence of Rhizobacteria Flavobacterium johnsoniae CI04.</title>
        <authorList>
            <person name="Bravo J.I."/>
            <person name="Lozano G.L."/>
            <person name="Handelsman J."/>
        </authorList>
    </citation>
    <scope>NUCLEOTIDE SEQUENCE [LARGE SCALE GENOMIC DNA]</scope>
    <source>
        <strain evidence="2 3">CI04</strain>
    </source>
</reference>
<gene>
    <name evidence="2" type="ORF">BKM63_12450</name>
</gene>
<dbReference type="OrthoDB" id="9957506at2"/>
<protein>
    <submittedName>
        <fullName evidence="2">Uncharacterized protein</fullName>
    </submittedName>
</protein>
<evidence type="ECO:0000313" key="3">
    <source>
        <dbReference type="Proteomes" id="UP000182826"/>
    </source>
</evidence>
<name>A0A1J7CIE6_FLAJO</name>
<keyword evidence="1" id="KW-0175">Coiled coil</keyword>
<accession>A0A1J7CIE6</accession>
<proteinExistence type="predicted"/>
<dbReference type="Proteomes" id="UP000182826">
    <property type="component" value="Unassembled WGS sequence"/>
</dbReference>
<organism evidence="2 3">
    <name type="scientific">Flavobacterium johnsoniae</name>
    <name type="common">Cytophaga johnsonae</name>
    <dbReference type="NCBI Taxonomy" id="986"/>
    <lineage>
        <taxon>Bacteria</taxon>
        <taxon>Pseudomonadati</taxon>
        <taxon>Bacteroidota</taxon>
        <taxon>Flavobacteriia</taxon>
        <taxon>Flavobacteriales</taxon>
        <taxon>Flavobacteriaceae</taxon>
        <taxon>Flavobacterium</taxon>
    </lineage>
</organism>
<sequence>MQNGVINLNSYVSKSSFERIKSNFFLYDTLYTYNFDDFKNLQLNSGYGKESYYNSMQLLIEQGYLKLFNISEIDEELVSQESKLNLIEISNVLDDEYEKLANLKNQISSSESANKFLRSQFQFNALEERLFALLCKEKTGKMASPVTSLDSYNNLELFFPKANVYRVLIQNFPIPDRNIPLLDIIQYKNEESNKLHFLRLRTWIDNIAKRELTEIEIAQEIETLIAEYKYEMKLAGMKYKNAKIEFLYKFAPQFLEKIVKFSISELFDPFFKLRNEKISLLQTENNAKGNELAYLIKSQM</sequence>
<dbReference type="AlphaFoldDB" id="A0A1J7CIE6"/>
<dbReference type="EMBL" id="MLFK01000007">
    <property type="protein sequence ID" value="OIV41348.1"/>
    <property type="molecule type" value="Genomic_DNA"/>
</dbReference>